<dbReference type="OrthoDB" id="10506880at2759"/>
<feature type="transmembrane region" description="Helical" evidence="1">
    <location>
        <begin position="20"/>
        <end position="42"/>
    </location>
</feature>
<comment type="caution">
    <text evidence="2">The sequence shown here is derived from an EMBL/GenBank/DDBJ whole genome shotgun (WGS) entry which is preliminary data.</text>
</comment>
<keyword evidence="1" id="KW-0472">Membrane</keyword>
<sequence>MGFRSPVKPRTPSRFGLSVSSFWVLLVILGICGMVGVGMLFVKNTRVQLILAYNSRVDEWESAGVSAMESTDFELWYGGCKHVFQPVTSGFGEYYPYRDACDKKGDPKCQNSTVLYYTTSFFPREANTSLIVRHADDAKDILKDMISSKQKLYLYKKDINCSGGNAESCAKECERRSGLWDITSNTCVVDIFLTRICLRVTYHNDTDSWSLDKPSNWTAMPANGSYGCEMADVRNYLHYSHAESWLPYTFTPNITTFVHVQIRHTLDPYITAGLLTDACSSSTTTGANCFGRSKSDDLRVALVLVALGATGVLAIVVIHVVTKVLEKKGKPVPAWMTPLRLLQLPWSAGDVEQGEEETRALKGTYNDSLSEAARAGTPEKGSQSSLEAYASMMQMREEDAAQEMAWALSQSGTLRDEANTEFSALTASFQGDDNGI</sequence>
<gene>
    <name evidence="2" type="ORF">AV274_3008</name>
</gene>
<feature type="transmembrane region" description="Helical" evidence="1">
    <location>
        <begin position="300"/>
        <end position="321"/>
    </location>
</feature>
<keyword evidence="3" id="KW-1185">Reference proteome</keyword>
<keyword evidence="1" id="KW-0812">Transmembrane</keyword>
<evidence type="ECO:0000256" key="1">
    <source>
        <dbReference type="SAM" id="Phobius"/>
    </source>
</evidence>
<protein>
    <submittedName>
        <fullName evidence="2">Uncharacterized protein</fullName>
    </submittedName>
</protein>
<keyword evidence="1" id="KW-1133">Transmembrane helix</keyword>
<dbReference type="AlphaFoldDB" id="A0A196SFY7"/>
<accession>A0A196SFY7</accession>
<dbReference type="EMBL" id="LXWW01000159">
    <property type="protein sequence ID" value="OAO15231.1"/>
    <property type="molecule type" value="Genomic_DNA"/>
</dbReference>
<proteinExistence type="predicted"/>
<reference evidence="2 3" key="1">
    <citation type="submission" date="2016-05" db="EMBL/GenBank/DDBJ databases">
        <title>Nuclear genome of Blastocystis sp. subtype 1 NandII.</title>
        <authorList>
            <person name="Gentekaki E."/>
            <person name="Curtis B."/>
            <person name="Stairs C."/>
            <person name="Eme L."/>
            <person name="Herman E."/>
            <person name="Klimes V."/>
            <person name="Arias M.C."/>
            <person name="Elias M."/>
            <person name="Hilliou F."/>
            <person name="Klute M."/>
            <person name="Malik S.-B."/>
            <person name="Pightling A."/>
            <person name="Rachubinski R."/>
            <person name="Salas D."/>
            <person name="Schlacht A."/>
            <person name="Suga H."/>
            <person name="Archibald J."/>
            <person name="Ball S.G."/>
            <person name="Clark G."/>
            <person name="Dacks J."/>
            <person name="Van Der Giezen M."/>
            <person name="Tsaousis A."/>
            <person name="Roger A."/>
        </authorList>
    </citation>
    <scope>NUCLEOTIDE SEQUENCE [LARGE SCALE GENOMIC DNA]</scope>
    <source>
        <strain evidence="3">ATCC 50177 / NandII</strain>
    </source>
</reference>
<evidence type="ECO:0000313" key="3">
    <source>
        <dbReference type="Proteomes" id="UP000078348"/>
    </source>
</evidence>
<organism evidence="2 3">
    <name type="scientific">Blastocystis sp. subtype 1 (strain ATCC 50177 / NandII)</name>
    <dbReference type="NCBI Taxonomy" id="478820"/>
    <lineage>
        <taxon>Eukaryota</taxon>
        <taxon>Sar</taxon>
        <taxon>Stramenopiles</taxon>
        <taxon>Bigyra</taxon>
        <taxon>Opalozoa</taxon>
        <taxon>Opalinata</taxon>
        <taxon>Blastocystidae</taxon>
        <taxon>Blastocystis</taxon>
    </lineage>
</organism>
<name>A0A196SFY7_BLAHN</name>
<evidence type="ECO:0000313" key="2">
    <source>
        <dbReference type="EMBL" id="OAO15231.1"/>
    </source>
</evidence>
<dbReference type="Proteomes" id="UP000078348">
    <property type="component" value="Unassembled WGS sequence"/>
</dbReference>